<dbReference type="PANTHER" id="PTHR44846">
    <property type="entry name" value="MANNOSYL-D-GLYCERATE TRANSPORT/METABOLISM SYSTEM REPRESSOR MNGR-RELATED"/>
    <property type="match status" value="1"/>
</dbReference>
<dbReference type="GO" id="GO:0045892">
    <property type="term" value="P:negative regulation of DNA-templated transcription"/>
    <property type="evidence" value="ECO:0007669"/>
    <property type="project" value="TreeGrafter"/>
</dbReference>
<dbReference type="PANTHER" id="PTHR44846:SF17">
    <property type="entry name" value="GNTR-FAMILY TRANSCRIPTIONAL REGULATOR"/>
    <property type="match status" value="1"/>
</dbReference>
<dbReference type="Gene3D" id="1.10.10.10">
    <property type="entry name" value="Winged helix-like DNA-binding domain superfamily/Winged helix DNA-binding domain"/>
    <property type="match status" value="1"/>
</dbReference>
<dbReference type="GO" id="GO:0003700">
    <property type="term" value="F:DNA-binding transcription factor activity"/>
    <property type="evidence" value="ECO:0007669"/>
    <property type="project" value="InterPro"/>
</dbReference>
<evidence type="ECO:0000256" key="1">
    <source>
        <dbReference type="ARBA" id="ARBA00023015"/>
    </source>
</evidence>
<sequence>MTDKEPPSYQRVVDDLRSRILAGELAPGDKLPTERELQQRWGFSTTVVKNALALLRSEGLIEGRRGSGNYVRDRTRLVRRAHSRDMRNRLGSTSPFARDSEAAGARPNWEAGSRKIPAPPQVAARLGIPPGDPVMHTRYRYLADGAPIQLADSYEPLAVTGGTRVEHPERGPVVGVVARMDFIGVTIDRFTEEVTTRPALPEEVDALALDRRGGRWVIAVERTYYAGRTAVETADIVFPGDRYRLVYEVPVDPWTPPAGEPQAD</sequence>
<dbReference type="SUPFAM" id="SSF64288">
    <property type="entry name" value="Chorismate lyase-like"/>
    <property type="match status" value="1"/>
</dbReference>
<dbReference type="CDD" id="cd07377">
    <property type="entry name" value="WHTH_GntR"/>
    <property type="match status" value="1"/>
</dbReference>
<dbReference type="InterPro" id="IPR000524">
    <property type="entry name" value="Tscrpt_reg_HTH_GntR"/>
</dbReference>
<dbReference type="Pfam" id="PF07702">
    <property type="entry name" value="UTRA"/>
    <property type="match status" value="1"/>
</dbReference>
<keyword evidence="7" id="KW-1185">Reference proteome</keyword>
<protein>
    <submittedName>
        <fullName evidence="6">GntR family transcriptional regulator</fullName>
    </submittedName>
</protein>
<dbReference type="Pfam" id="PF00392">
    <property type="entry name" value="GntR"/>
    <property type="match status" value="1"/>
</dbReference>
<dbReference type="InterPro" id="IPR028978">
    <property type="entry name" value="Chorismate_lyase_/UTRA_dom_sf"/>
</dbReference>
<dbReference type="InterPro" id="IPR050679">
    <property type="entry name" value="Bact_HTH_transcr_reg"/>
</dbReference>
<evidence type="ECO:0000256" key="2">
    <source>
        <dbReference type="ARBA" id="ARBA00023125"/>
    </source>
</evidence>
<evidence type="ECO:0000313" key="7">
    <source>
        <dbReference type="Proteomes" id="UP000198253"/>
    </source>
</evidence>
<dbReference type="SMART" id="SM00345">
    <property type="entry name" value="HTH_GNTR"/>
    <property type="match status" value="1"/>
</dbReference>
<dbReference type="SMART" id="SM00866">
    <property type="entry name" value="UTRA"/>
    <property type="match status" value="1"/>
</dbReference>
<dbReference type="OrthoDB" id="3207674at2"/>
<dbReference type="Proteomes" id="UP000198253">
    <property type="component" value="Chromosome I"/>
</dbReference>
<proteinExistence type="predicted"/>
<dbReference type="GO" id="GO:0003677">
    <property type="term" value="F:DNA binding"/>
    <property type="evidence" value="ECO:0007669"/>
    <property type="project" value="UniProtKB-KW"/>
</dbReference>
<reference evidence="7" key="1">
    <citation type="submission" date="2016-06" db="EMBL/GenBank/DDBJ databases">
        <authorList>
            <person name="Varghese N."/>
            <person name="Submissions Spin"/>
        </authorList>
    </citation>
    <scope>NUCLEOTIDE SEQUENCE [LARGE SCALE GENOMIC DNA]</scope>
    <source>
        <strain evidence="7">DSM 43816</strain>
    </source>
</reference>
<dbReference type="PROSITE" id="PS50949">
    <property type="entry name" value="HTH_GNTR"/>
    <property type="match status" value="1"/>
</dbReference>
<dbReference type="InterPro" id="IPR036388">
    <property type="entry name" value="WH-like_DNA-bd_sf"/>
</dbReference>
<feature type="domain" description="HTH gntR-type" evidence="5">
    <location>
        <begin position="6"/>
        <end position="74"/>
    </location>
</feature>
<keyword evidence="3" id="KW-0804">Transcription</keyword>
<name>A0A1C4YAZ6_MICEC</name>
<dbReference type="EMBL" id="LT607413">
    <property type="protein sequence ID" value="SCF17491.1"/>
    <property type="molecule type" value="Genomic_DNA"/>
</dbReference>
<dbReference type="InterPro" id="IPR036390">
    <property type="entry name" value="WH_DNA-bd_sf"/>
</dbReference>
<keyword evidence="2" id="KW-0238">DNA-binding</keyword>
<dbReference type="InterPro" id="IPR011663">
    <property type="entry name" value="UTRA"/>
</dbReference>
<dbReference type="Gene3D" id="3.40.1410.10">
    <property type="entry name" value="Chorismate lyase-like"/>
    <property type="match status" value="1"/>
</dbReference>
<dbReference type="InParanoid" id="A0A1C4YAZ6"/>
<gene>
    <name evidence="6" type="ORF">GA0070618_3727</name>
</gene>
<dbReference type="PRINTS" id="PR00035">
    <property type="entry name" value="HTHGNTR"/>
</dbReference>
<keyword evidence="1" id="KW-0805">Transcription regulation</keyword>
<dbReference type="AlphaFoldDB" id="A0A1C4YAZ6"/>
<dbReference type="SUPFAM" id="SSF46785">
    <property type="entry name" value="Winged helix' DNA-binding domain"/>
    <property type="match status" value="1"/>
</dbReference>
<accession>A0A1C4YAZ6</accession>
<feature type="region of interest" description="Disordered" evidence="4">
    <location>
        <begin position="86"/>
        <end position="116"/>
    </location>
</feature>
<evidence type="ECO:0000256" key="3">
    <source>
        <dbReference type="ARBA" id="ARBA00023163"/>
    </source>
</evidence>
<evidence type="ECO:0000313" key="6">
    <source>
        <dbReference type="EMBL" id="SCF17491.1"/>
    </source>
</evidence>
<evidence type="ECO:0000259" key="5">
    <source>
        <dbReference type="PROSITE" id="PS50949"/>
    </source>
</evidence>
<evidence type="ECO:0000256" key="4">
    <source>
        <dbReference type="SAM" id="MobiDB-lite"/>
    </source>
</evidence>
<dbReference type="RefSeq" id="WP_088982760.1">
    <property type="nucleotide sequence ID" value="NZ_LT607413.1"/>
</dbReference>
<organism evidence="6 7">
    <name type="scientific">Micromonospora echinospora</name>
    <name type="common">Micromonospora purpurea</name>
    <dbReference type="NCBI Taxonomy" id="1877"/>
    <lineage>
        <taxon>Bacteria</taxon>
        <taxon>Bacillati</taxon>
        <taxon>Actinomycetota</taxon>
        <taxon>Actinomycetes</taxon>
        <taxon>Micromonosporales</taxon>
        <taxon>Micromonosporaceae</taxon>
        <taxon>Micromonospora</taxon>
    </lineage>
</organism>